<dbReference type="EMBL" id="JBCGDC010000011">
    <property type="protein sequence ID" value="MFB6392666.1"/>
    <property type="molecule type" value="Genomic_DNA"/>
</dbReference>
<evidence type="ECO:0000313" key="1">
    <source>
        <dbReference type="EMBL" id="MFB6392666.1"/>
    </source>
</evidence>
<dbReference type="RefSeq" id="WP_375733382.1">
    <property type="nucleotide sequence ID" value="NZ_JBCGDC010000011.1"/>
</dbReference>
<name>A0ABV5CLG3_9ACTN</name>
<proteinExistence type="predicted"/>
<sequence>MTNRYTWEIQRRRHGIWSHQVIAGEPEDPRGHEQSNLTPDDFAREIAARHQPAGQYQVMLWDRSGVGSPPVAVYNPDGLEPAIQALLDR</sequence>
<accession>A0ABV5CLG3</accession>
<evidence type="ECO:0000313" key="2">
    <source>
        <dbReference type="Proteomes" id="UP001582793"/>
    </source>
</evidence>
<dbReference type="Proteomes" id="UP001582793">
    <property type="component" value="Unassembled WGS sequence"/>
</dbReference>
<keyword evidence="2" id="KW-1185">Reference proteome</keyword>
<comment type="caution">
    <text evidence="1">The sequence shown here is derived from an EMBL/GenBank/DDBJ whole genome shotgun (WGS) entry which is preliminary data.</text>
</comment>
<reference evidence="1 2" key="1">
    <citation type="submission" date="2024-04" db="EMBL/GenBank/DDBJ databases">
        <title>Polymorphospora sp. isolated from Baiyangdian Lake in Xiong'an New Area.</title>
        <authorList>
            <person name="Zhang X."/>
            <person name="Liu J."/>
        </authorList>
    </citation>
    <scope>NUCLEOTIDE SEQUENCE [LARGE SCALE GENOMIC DNA]</scope>
    <source>
        <strain evidence="1 2">2-325</strain>
    </source>
</reference>
<organism evidence="1 2">
    <name type="scientific">Polymorphospora lycopeni</name>
    <dbReference type="NCBI Taxonomy" id="3140240"/>
    <lineage>
        <taxon>Bacteria</taxon>
        <taxon>Bacillati</taxon>
        <taxon>Actinomycetota</taxon>
        <taxon>Actinomycetes</taxon>
        <taxon>Micromonosporales</taxon>
        <taxon>Micromonosporaceae</taxon>
        <taxon>Polymorphospora</taxon>
    </lineage>
</organism>
<protein>
    <submittedName>
        <fullName evidence="1">Uncharacterized protein</fullName>
    </submittedName>
</protein>
<gene>
    <name evidence="1" type="ORF">AAFH96_06040</name>
</gene>